<accession>A0A0A9BXR9</accession>
<name>A0A0A9BXR9_ARUDO</name>
<protein>
    <submittedName>
        <fullName evidence="1">Uncharacterized protein</fullName>
    </submittedName>
</protein>
<evidence type="ECO:0000313" key="1">
    <source>
        <dbReference type="EMBL" id="JAD68844.1"/>
    </source>
</evidence>
<organism evidence="1">
    <name type="scientific">Arundo donax</name>
    <name type="common">Giant reed</name>
    <name type="synonym">Donax arundinaceus</name>
    <dbReference type="NCBI Taxonomy" id="35708"/>
    <lineage>
        <taxon>Eukaryota</taxon>
        <taxon>Viridiplantae</taxon>
        <taxon>Streptophyta</taxon>
        <taxon>Embryophyta</taxon>
        <taxon>Tracheophyta</taxon>
        <taxon>Spermatophyta</taxon>
        <taxon>Magnoliopsida</taxon>
        <taxon>Liliopsida</taxon>
        <taxon>Poales</taxon>
        <taxon>Poaceae</taxon>
        <taxon>PACMAD clade</taxon>
        <taxon>Arundinoideae</taxon>
        <taxon>Arundineae</taxon>
        <taxon>Arundo</taxon>
    </lineage>
</organism>
<dbReference type="AlphaFoldDB" id="A0A0A9BXR9"/>
<dbReference type="EMBL" id="GBRH01229051">
    <property type="protein sequence ID" value="JAD68844.1"/>
    <property type="molecule type" value="Transcribed_RNA"/>
</dbReference>
<reference evidence="1" key="2">
    <citation type="journal article" date="2015" name="Data Brief">
        <title>Shoot transcriptome of the giant reed, Arundo donax.</title>
        <authorList>
            <person name="Barrero R.A."/>
            <person name="Guerrero F.D."/>
            <person name="Moolhuijzen P."/>
            <person name="Goolsby J.A."/>
            <person name="Tidwell J."/>
            <person name="Bellgard S.E."/>
            <person name="Bellgard M.I."/>
        </authorList>
    </citation>
    <scope>NUCLEOTIDE SEQUENCE</scope>
    <source>
        <tissue evidence="1">Shoot tissue taken approximately 20 cm above the soil surface</tissue>
    </source>
</reference>
<sequence length="20" mass="2387">MLDKLIYLDLVVLMHAWSLI</sequence>
<reference evidence="1" key="1">
    <citation type="submission" date="2014-09" db="EMBL/GenBank/DDBJ databases">
        <authorList>
            <person name="Magalhaes I.L.F."/>
            <person name="Oliveira U."/>
            <person name="Santos F.R."/>
            <person name="Vidigal T.H.D.A."/>
            <person name="Brescovit A.D."/>
            <person name="Santos A.J."/>
        </authorList>
    </citation>
    <scope>NUCLEOTIDE SEQUENCE</scope>
    <source>
        <tissue evidence="1">Shoot tissue taken approximately 20 cm above the soil surface</tissue>
    </source>
</reference>
<proteinExistence type="predicted"/>